<evidence type="ECO:0000313" key="6">
    <source>
        <dbReference type="EMBL" id="GET34036.1"/>
    </source>
</evidence>
<evidence type="ECO:0000256" key="2">
    <source>
        <dbReference type="ARBA" id="ARBA00022692"/>
    </source>
</evidence>
<evidence type="ECO:0000256" key="4">
    <source>
        <dbReference type="ARBA" id="ARBA00023136"/>
    </source>
</evidence>
<feature type="transmembrane region" description="Helical" evidence="5">
    <location>
        <begin position="47"/>
        <end position="71"/>
    </location>
</feature>
<keyword evidence="1 5" id="KW-1003">Cell membrane</keyword>
<feature type="transmembrane region" description="Helical" evidence="5">
    <location>
        <begin position="274"/>
        <end position="293"/>
    </location>
</feature>
<dbReference type="RefSeq" id="WP_027585801.1">
    <property type="nucleotide sequence ID" value="NZ_BLAX01000001.1"/>
</dbReference>
<dbReference type="PANTHER" id="PTHR39344:SF1">
    <property type="entry name" value="UPF0182 PROTEIN SLL1060"/>
    <property type="match status" value="1"/>
</dbReference>
<keyword evidence="7" id="KW-1185">Reference proteome</keyword>
<accession>A0A5M4B2B8</accession>
<feature type="transmembrane region" description="Helical" evidence="5">
    <location>
        <begin position="7"/>
        <end position="27"/>
    </location>
</feature>
<sequence length="923" mass="107508">MKRNRKIISVIVAIIVAFYLLNLFLNYYGDWLWFNNLHYGSVFSTMIIAKIVSFVVFFLVFVLFFSLHLRLAHRRGQLSRQNIYLPEDDPRQVILQLYKGKTIFWIWAILTLLLGKFMGSYAVDQWNNFLQFIHASSFGIQEPIFHKDAGFYVFKLPVYQFITSWYLFMVGMTFIAVMASYYLDNVFSSVGKGFQVLKPVRRHLLSLTGFFVLGISVSYFLKLYNILYSSHGAAYGPSYVDVHAQIPAYWALFVVSLAITLLLFLSRAFRKKKIILYAVGVWVFVLIGFVWIYPSIIEQYVVKPNELQKETPYILNNIKLTREAYGLNKIKVKPFPVDDKITYKDIEENRNTIENIRLWDRRPLIQTYKQLQEIRLYYDFNSVQVDRYHFDKYTEVALAGRELPVSQIPNRAQTWVNTHLIFTHGYGVVMNPVNEILPNGMPNLVVKDIPPTTTVPLKLKQMGIYYGEESNQFVLVNTTAKEFDYPKGDDNVYTSYAGKGGVRISGLFKRLVFAWKFSDIKILLTGYLTNQSRIMFYRNITQRDKTIAPFLSYDSQPYMVVGDDGQLYWIHDAYTTSNMFPYSEPVTQNLSERGFNYINNSVKVVINAYNGDVSYYVINPNDPIIQTYEKIYPKLFKPFSDMPEFLKAHIRYPTDLFNIQTQMYNVYHMTDPKVFYNQEDYWQVPNESYNNEQQKMFPYYIIMRLPETQKEEYILMLPLTPSKKDNMIAWMCARCDAPNYGDLIVYSLPKDKLIYGPMQVEARINQQPDISSQLTLWGQQGSQVFKGNQLIIPIKNSFLYVEPVYLQSDQGKIPELKRVIVTYNDHIEMKKTLEEALQAIFNSSGSQDTLSAPQVKDIVNIVKTSLSAKAKEALDHYNKATEYLKQNNWAGYGKELQQMKAVLSKMTRDSTTSQEANKEPMKQ</sequence>
<organism evidence="6 7">
    <name type="scientific">Prolixibacter bellariivorans</name>
    <dbReference type="NCBI Taxonomy" id="314319"/>
    <lineage>
        <taxon>Bacteria</taxon>
        <taxon>Pseudomonadati</taxon>
        <taxon>Bacteroidota</taxon>
        <taxon>Bacteroidia</taxon>
        <taxon>Marinilabiliales</taxon>
        <taxon>Prolixibacteraceae</taxon>
        <taxon>Prolixibacter</taxon>
    </lineage>
</organism>
<dbReference type="OrthoDB" id="9763654at2"/>
<dbReference type="Pfam" id="PF03699">
    <property type="entry name" value="UPF0182"/>
    <property type="match status" value="1"/>
</dbReference>
<keyword evidence="2 5" id="KW-0812">Transmembrane</keyword>
<dbReference type="GO" id="GO:0005886">
    <property type="term" value="C:plasma membrane"/>
    <property type="evidence" value="ECO:0007669"/>
    <property type="project" value="UniProtKB-SubCell"/>
</dbReference>
<dbReference type="HAMAP" id="MF_01600">
    <property type="entry name" value="UPF0182"/>
    <property type="match status" value="1"/>
</dbReference>
<feature type="transmembrane region" description="Helical" evidence="5">
    <location>
        <begin position="104"/>
        <end position="123"/>
    </location>
</feature>
<dbReference type="GO" id="GO:0005576">
    <property type="term" value="C:extracellular region"/>
    <property type="evidence" value="ECO:0007669"/>
    <property type="project" value="TreeGrafter"/>
</dbReference>
<gene>
    <name evidence="6" type="ORF">PbJCM13498_28990</name>
</gene>
<dbReference type="InterPro" id="IPR005372">
    <property type="entry name" value="UPF0182"/>
</dbReference>
<dbReference type="Proteomes" id="UP000391834">
    <property type="component" value="Unassembled WGS sequence"/>
</dbReference>
<proteinExistence type="inferred from homology"/>
<name>A0A5M4B2B8_9BACT</name>
<feature type="transmembrane region" description="Helical" evidence="5">
    <location>
        <begin position="165"/>
        <end position="183"/>
    </location>
</feature>
<evidence type="ECO:0000256" key="5">
    <source>
        <dbReference type="HAMAP-Rule" id="MF_01600"/>
    </source>
</evidence>
<protein>
    <recommendedName>
        <fullName evidence="5">UPF0182 protein PbJCM13498_28990</fullName>
    </recommendedName>
</protein>
<evidence type="ECO:0000256" key="1">
    <source>
        <dbReference type="ARBA" id="ARBA00022475"/>
    </source>
</evidence>
<comment type="subcellular location">
    <subcellularLocation>
        <location evidence="5">Cell membrane</location>
        <topology evidence="5">Multi-pass membrane protein</topology>
    </subcellularLocation>
</comment>
<dbReference type="AlphaFoldDB" id="A0A5M4B2B8"/>
<feature type="transmembrane region" description="Helical" evidence="5">
    <location>
        <begin position="247"/>
        <end position="265"/>
    </location>
</feature>
<dbReference type="EMBL" id="BLAX01000001">
    <property type="protein sequence ID" value="GET34036.1"/>
    <property type="molecule type" value="Genomic_DNA"/>
</dbReference>
<evidence type="ECO:0000313" key="7">
    <source>
        <dbReference type="Proteomes" id="UP000391834"/>
    </source>
</evidence>
<feature type="transmembrane region" description="Helical" evidence="5">
    <location>
        <begin position="204"/>
        <end position="227"/>
    </location>
</feature>
<dbReference type="PANTHER" id="PTHR39344">
    <property type="entry name" value="UPF0182 PROTEIN SLL1060"/>
    <property type="match status" value="1"/>
</dbReference>
<comment type="caution">
    <text evidence="6">The sequence shown here is derived from an EMBL/GenBank/DDBJ whole genome shotgun (WGS) entry which is preliminary data.</text>
</comment>
<comment type="similarity">
    <text evidence="5">Belongs to the UPF0182 family.</text>
</comment>
<evidence type="ECO:0000256" key="3">
    <source>
        <dbReference type="ARBA" id="ARBA00022989"/>
    </source>
</evidence>
<reference evidence="6 7" key="1">
    <citation type="submission" date="2019-10" db="EMBL/GenBank/DDBJ databases">
        <title>Prolixibacter strains distinguished by the presence of nitrate reductase genes were adept at nitrate-dependent anaerobic corrosion of metallic iron and carbon steel.</title>
        <authorList>
            <person name="Iino T."/>
            <person name="Shono N."/>
            <person name="Ito K."/>
            <person name="Nakamura R."/>
            <person name="Sueoka K."/>
            <person name="Harayama S."/>
            <person name="Ohkuma M."/>
        </authorList>
    </citation>
    <scope>NUCLEOTIDE SEQUENCE [LARGE SCALE GENOMIC DNA]</scope>
    <source>
        <strain evidence="6 7">JCM 13498</strain>
    </source>
</reference>
<keyword evidence="3 5" id="KW-1133">Transmembrane helix</keyword>
<keyword evidence="4 5" id="KW-0472">Membrane</keyword>